<name>A0AAW1AQ05_CROAD</name>
<evidence type="ECO:0000256" key="1">
    <source>
        <dbReference type="SAM" id="MobiDB-lite"/>
    </source>
</evidence>
<dbReference type="InterPro" id="IPR036047">
    <property type="entry name" value="F-box-like_dom_sf"/>
</dbReference>
<dbReference type="SUPFAM" id="SSF81383">
    <property type="entry name" value="F-box domain"/>
    <property type="match status" value="1"/>
</dbReference>
<sequence>MGRREGPPGPPPPPHSSLRSNGTRPPACPEGDTPPLLWPRPPRSAGLPGITAKLPISLTAPPQPGATHVPPGHPRLLLLLPPPSSPAAFPDQVNPEVREQRAGREESSPAGKERRPSGAAPGLASPLPHHPFPTHEQPSVSSGAEGASPHDVCGTLSSLEGKELTLQELLDVLSWVPKRDLIHHCRLVCKRWRYLVDLPVVWKRKCEQLGFPLEQLEGGLLD</sequence>
<protein>
    <submittedName>
        <fullName evidence="3">F-box only protein 44-like</fullName>
    </submittedName>
</protein>
<feature type="region of interest" description="Disordered" evidence="1">
    <location>
        <begin position="1"/>
        <end position="154"/>
    </location>
</feature>
<gene>
    <name evidence="3" type="ORF">NXF25_017505</name>
</gene>
<feature type="compositionally biased region" description="Basic and acidic residues" evidence="1">
    <location>
        <begin position="96"/>
        <end position="116"/>
    </location>
</feature>
<dbReference type="Gene3D" id="1.20.1280.50">
    <property type="match status" value="1"/>
</dbReference>
<dbReference type="AlphaFoldDB" id="A0AAW1AQ05"/>
<dbReference type="EMBL" id="JAOTOJ010000017">
    <property type="protein sequence ID" value="KAK9391918.1"/>
    <property type="molecule type" value="Genomic_DNA"/>
</dbReference>
<dbReference type="InterPro" id="IPR001810">
    <property type="entry name" value="F-box_dom"/>
</dbReference>
<evidence type="ECO:0000259" key="2">
    <source>
        <dbReference type="Pfam" id="PF12937"/>
    </source>
</evidence>
<evidence type="ECO:0000313" key="3">
    <source>
        <dbReference type="EMBL" id="KAK9391918.1"/>
    </source>
</evidence>
<proteinExistence type="predicted"/>
<dbReference type="Proteomes" id="UP001474421">
    <property type="component" value="Unassembled WGS sequence"/>
</dbReference>
<keyword evidence="4" id="KW-1185">Reference proteome</keyword>
<reference evidence="3 4" key="1">
    <citation type="journal article" date="2024" name="Proc. Natl. Acad. Sci. U.S.A.">
        <title>The genetic regulatory architecture and epigenomic basis for age-related changes in rattlesnake venom.</title>
        <authorList>
            <person name="Hogan M.P."/>
            <person name="Holding M.L."/>
            <person name="Nystrom G.S."/>
            <person name="Colston T.J."/>
            <person name="Bartlett D.A."/>
            <person name="Mason A.J."/>
            <person name="Ellsworth S.A."/>
            <person name="Rautsaw R.M."/>
            <person name="Lawrence K.C."/>
            <person name="Strickland J.L."/>
            <person name="He B."/>
            <person name="Fraser P."/>
            <person name="Margres M.J."/>
            <person name="Gilbert D.M."/>
            <person name="Gibbs H.L."/>
            <person name="Parkinson C.L."/>
            <person name="Rokyta D.R."/>
        </authorList>
    </citation>
    <scope>NUCLEOTIDE SEQUENCE [LARGE SCALE GENOMIC DNA]</scope>
    <source>
        <strain evidence="3">DRR0105</strain>
    </source>
</reference>
<feature type="domain" description="F-box" evidence="2">
    <location>
        <begin position="169"/>
        <end position="207"/>
    </location>
</feature>
<dbReference type="Pfam" id="PF12937">
    <property type="entry name" value="F-box-like"/>
    <property type="match status" value="1"/>
</dbReference>
<accession>A0AAW1AQ05</accession>
<evidence type="ECO:0000313" key="4">
    <source>
        <dbReference type="Proteomes" id="UP001474421"/>
    </source>
</evidence>
<comment type="caution">
    <text evidence="3">The sequence shown here is derived from an EMBL/GenBank/DDBJ whole genome shotgun (WGS) entry which is preliminary data.</text>
</comment>
<dbReference type="FunFam" id="1.20.1280.50:FF:000002">
    <property type="entry name" value="F-box only protein 44"/>
    <property type="match status" value="1"/>
</dbReference>
<organism evidence="3 4">
    <name type="scientific">Crotalus adamanteus</name>
    <name type="common">Eastern diamondback rattlesnake</name>
    <dbReference type="NCBI Taxonomy" id="8729"/>
    <lineage>
        <taxon>Eukaryota</taxon>
        <taxon>Metazoa</taxon>
        <taxon>Chordata</taxon>
        <taxon>Craniata</taxon>
        <taxon>Vertebrata</taxon>
        <taxon>Euteleostomi</taxon>
        <taxon>Lepidosauria</taxon>
        <taxon>Squamata</taxon>
        <taxon>Bifurcata</taxon>
        <taxon>Unidentata</taxon>
        <taxon>Episquamata</taxon>
        <taxon>Toxicofera</taxon>
        <taxon>Serpentes</taxon>
        <taxon>Colubroidea</taxon>
        <taxon>Viperidae</taxon>
        <taxon>Crotalinae</taxon>
        <taxon>Crotalus</taxon>
    </lineage>
</organism>